<protein>
    <recommendedName>
        <fullName evidence="10">DNA 3'-5' helicase</fullName>
        <ecNumber evidence="10">5.6.2.4</ecNumber>
    </recommendedName>
    <alternativeName>
        <fullName evidence="11">DNA 3'-5' helicase BLM</fullName>
    </alternativeName>
</protein>
<keyword evidence="3" id="KW-0378">Hydrolase</keyword>
<reference evidence="15" key="1">
    <citation type="journal article" date="2010" name="Nature">
        <title>The Amphimedon queenslandica genome and the evolution of animal complexity.</title>
        <authorList>
            <person name="Srivastava M."/>
            <person name="Simakov O."/>
            <person name="Chapman J."/>
            <person name="Fahey B."/>
            <person name="Gauthier M.E."/>
            <person name="Mitros T."/>
            <person name="Richards G.S."/>
            <person name="Conaco C."/>
            <person name="Dacre M."/>
            <person name="Hellsten U."/>
            <person name="Larroux C."/>
            <person name="Putnam N.H."/>
            <person name="Stanke M."/>
            <person name="Adamska M."/>
            <person name="Darling A."/>
            <person name="Degnan S.M."/>
            <person name="Oakley T.H."/>
            <person name="Plachetzki D.C."/>
            <person name="Zhai Y."/>
            <person name="Adamski M."/>
            <person name="Calcino A."/>
            <person name="Cummins S.F."/>
            <person name="Goodstein D.M."/>
            <person name="Harris C."/>
            <person name="Jackson D.J."/>
            <person name="Leys S.P."/>
            <person name="Shu S."/>
            <person name="Woodcroft B.J."/>
            <person name="Vervoort M."/>
            <person name="Kosik K.S."/>
            <person name="Manning G."/>
            <person name="Degnan B.M."/>
            <person name="Rokhsar D.S."/>
        </authorList>
    </citation>
    <scope>NUCLEOTIDE SEQUENCE [LARGE SCALE GENOMIC DNA]</scope>
</reference>
<feature type="domain" description="Helicase C-terminal" evidence="13">
    <location>
        <begin position="201"/>
        <end position="353"/>
    </location>
</feature>
<keyword evidence="8" id="KW-0539">Nucleus</keyword>
<keyword evidence="2" id="KW-0547">Nucleotide-binding</keyword>
<dbReference type="PROSITE" id="PS51194">
    <property type="entry name" value="HELICASE_CTER"/>
    <property type="match status" value="1"/>
</dbReference>
<dbReference type="PANTHER" id="PTHR13710">
    <property type="entry name" value="DNA HELICASE RECQ FAMILY MEMBER"/>
    <property type="match status" value="1"/>
</dbReference>
<dbReference type="Pfam" id="PF00270">
    <property type="entry name" value="DEAD"/>
    <property type="match status" value="1"/>
</dbReference>
<dbReference type="GO" id="GO:0005524">
    <property type="term" value="F:ATP binding"/>
    <property type="evidence" value="ECO:0007669"/>
    <property type="project" value="UniProtKB-KW"/>
</dbReference>
<dbReference type="SUPFAM" id="SSF52540">
    <property type="entry name" value="P-loop containing nucleoside triphosphate hydrolases"/>
    <property type="match status" value="1"/>
</dbReference>
<evidence type="ECO:0000256" key="8">
    <source>
        <dbReference type="ARBA" id="ARBA00023242"/>
    </source>
</evidence>
<dbReference type="SMART" id="SM00490">
    <property type="entry name" value="HELICc"/>
    <property type="match status" value="1"/>
</dbReference>
<dbReference type="GO" id="GO:0043138">
    <property type="term" value="F:3'-5' DNA helicase activity"/>
    <property type="evidence" value="ECO:0007669"/>
    <property type="project" value="UniProtKB-EC"/>
</dbReference>
<keyword evidence="7" id="KW-0413">Isomerase</keyword>
<keyword evidence="6" id="KW-0238">DNA-binding</keyword>
<dbReference type="InterPro" id="IPR001650">
    <property type="entry name" value="Helicase_C-like"/>
</dbReference>
<evidence type="ECO:0000256" key="3">
    <source>
        <dbReference type="ARBA" id="ARBA00022801"/>
    </source>
</evidence>
<dbReference type="PANTHER" id="PTHR13710:SF153">
    <property type="entry name" value="RECQ-LIKE DNA HELICASE BLM"/>
    <property type="match status" value="1"/>
</dbReference>
<evidence type="ECO:0000313" key="15">
    <source>
        <dbReference type="Proteomes" id="UP000007879"/>
    </source>
</evidence>
<dbReference type="NCBIfam" id="TIGR00614">
    <property type="entry name" value="recQ_fam"/>
    <property type="match status" value="1"/>
</dbReference>
<dbReference type="SMART" id="SM00487">
    <property type="entry name" value="DEXDc"/>
    <property type="match status" value="1"/>
</dbReference>
<dbReference type="GO" id="GO:0005737">
    <property type="term" value="C:cytoplasm"/>
    <property type="evidence" value="ECO:0007669"/>
    <property type="project" value="TreeGrafter"/>
</dbReference>
<dbReference type="Gene3D" id="3.40.50.300">
    <property type="entry name" value="P-loop containing nucleotide triphosphate hydrolases"/>
    <property type="match status" value="2"/>
</dbReference>
<dbReference type="PROSITE" id="PS51192">
    <property type="entry name" value="HELICASE_ATP_BIND_1"/>
    <property type="match status" value="1"/>
</dbReference>
<dbReference type="InterPro" id="IPR014001">
    <property type="entry name" value="Helicase_ATP-bd"/>
</dbReference>
<evidence type="ECO:0000256" key="9">
    <source>
        <dbReference type="ARBA" id="ARBA00034617"/>
    </source>
</evidence>
<dbReference type="Pfam" id="PF00271">
    <property type="entry name" value="Helicase_C"/>
    <property type="match status" value="1"/>
</dbReference>
<dbReference type="InterPro" id="IPR011545">
    <property type="entry name" value="DEAD/DEAH_box_helicase_dom"/>
</dbReference>
<dbReference type="InterPro" id="IPR004589">
    <property type="entry name" value="DNA_helicase_ATP-dep_RecQ"/>
</dbReference>
<evidence type="ECO:0000256" key="10">
    <source>
        <dbReference type="ARBA" id="ARBA00034808"/>
    </source>
</evidence>
<dbReference type="Proteomes" id="UP000007879">
    <property type="component" value="Unassembled WGS sequence"/>
</dbReference>
<dbReference type="GO" id="GO:0000724">
    <property type="term" value="P:double-strand break repair via homologous recombination"/>
    <property type="evidence" value="ECO:0007669"/>
    <property type="project" value="TreeGrafter"/>
</dbReference>
<dbReference type="AlphaFoldDB" id="A0AAN0IV87"/>
<reference evidence="14" key="2">
    <citation type="submission" date="2024-06" db="UniProtKB">
        <authorList>
            <consortium name="EnsemblMetazoa"/>
        </authorList>
    </citation>
    <scope>IDENTIFICATION</scope>
</reference>
<sequence length="353" mass="40130">MAFLNGNDVFACLPTGFGKSLCYFCLQPIFDAINCHASPWSVVLVISPLQGLMQDQVELLTKKNLASICVTGNEDSSVKTKIVSGVYQLTFTTPEVLLTKKDRRPVFQFPLVCERLVRIIIDETLCVKKYQFRKEFCKLGDLRGYFSSSINFMALTATAALKTRKEVMRLLGMKNPITIIRSLEKSNIYYSVCKKDEVGVQLSYVMDELCEHRTVTDKTIIFCRTYRDCTELYLMFKRKWKDNIIEPPGYPVVTPFCLVDMFHACNSSSVKSGIIKSFLSDSQLRVLVATVAFGMGIDCSDVRHIIHWGPPSDIESYIQETGRAGRDGRQARVVLFYSRRDLAQPYIEEDMVN</sequence>
<dbReference type="GO" id="GO:0005694">
    <property type="term" value="C:chromosome"/>
    <property type="evidence" value="ECO:0007669"/>
    <property type="project" value="TreeGrafter"/>
</dbReference>
<dbReference type="GO" id="GO:0016787">
    <property type="term" value="F:hydrolase activity"/>
    <property type="evidence" value="ECO:0007669"/>
    <property type="project" value="UniProtKB-KW"/>
</dbReference>
<keyword evidence="5" id="KW-0067">ATP-binding</keyword>
<evidence type="ECO:0000256" key="4">
    <source>
        <dbReference type="ARBA" id="ARBA00022806"/>
    </source>
</evidence>
<dbReference type="KEGG" id="aqu:105316681"/>
<dbReference type="GeneID" id="105316681"/>
<dbReference type="InterPro" id="IPR027417">
    <property type="entry name" value="P-loop_NTPase"/>
</dbReference>
<dbReference type="GO" id="GO:0009378">
    <property type="term" value="F:four-way junction helicase activity"/>
    <property type="evidence" value="ECO:0007669"/>
    <property type="project" value="TreeGrafter"/>
</dbReference>
<evidence type="ECO:0000256" key="1">
    <source>
        <dbReference type="ARBA" id="ARBA00005446"/>
    </source>
</evidence>
<dbReference type="GO" id="GO:0005634">
    <property type="term" value="C:nucleus"/>
    <property type="evidence" value="ECO:0007669"/>
    <property type="project" value="TreeGrafter"/>
</dbReference>
<evidence type="ECO:0000313" key="14">
    <source>
        <dbReference type="EnsemblMetazoa" id="XP_011410065.1"/>
    </source>
</evidence>
<dbReference type="RefSeq" id="XP_011410065.1">
    <property type="nucleotide sequence ID" value="XM_011411763.1"/>
</dbReference>
<evidence type="ECO:0000259" key="13">
    <source>
        <dbReference type="PROSITE" id="PS51194"/>
    </source>
</evidence>
<dbReference type="EnsemblMetazoa" id="XM_011411763.1">
    <property type="protein sequence ID" value="XP_011410065.1"/>
    <property type="gene ID" value="LOC105316681"/>
</dbReference>
<comment type="catalytic activity">
    <reaction evidence="9">
        <text>Couples ATP hydrolysis with the unwinding of duplex DNA by translocating in the 3'-5' direction.</text>
        <dbReference type="EC" id="5.6.2.4"/>
    </reaction>
</comment>
<accession>A0AAN0IV87</accession>
<feature type="domain" description="Helicase ATP-binding" evidence="12">
    <location>
        <begin position="1"/>
        <end position="177"/>
    </location>
</feature>
<comment type="similarity">
    <text evidence="1">Belongs to the helicase family. RecQ subfamily.</text>
</comment>
<evidence type="ECO:0000256" key="5">
    <source>
        <dbReference type="ARBA" id="ARBA00022840"/>
    </source>
</evidence>
<name>A0AAN0IV87_AMPQE</name>
<keyword evidence="15" id="KW-1185">Reference proteome</keyword>
<organism evidence="14 15">
    <name type="scientific">Amphimedon queenslandica</name>
    <name type="common">Sponge</name>
    <dbReference type="NCBI Taxonomy" id="400682"/>
    <lineage>
        <taxon>Eukaryota</taxon>
        <taxon>Metazoa</taxon>
        <taxon>Porifera</taxon>
        <taxon>Demospongiae</taxon>
        <taxon>Heteroscleromorpha</taxon>
        <taxon>Haplosclerida</taxon>
        <taxon>Niphatidae</taxon>
        <taxon>Amphimedon</taxon>
    </lineage>
</organism>
<evidence type="ECO:0000256" key="2">
    <source>
        <dbReference type="ARBA" id="ARBA00022741"/>
    </source>
</evidence>
<proteinExistence type="inferred from homology"/>
<evidence type="ECO:0000256" key="11">
    <source>
        <dbReference type="ARBA" id="ARBA00044542"/>
    </source>
</evidence>
<evidence type="ECO:0000256" key="7">
    <source>
        <dbReference type="ARBA" id="ARBA00023235"/>
    </source>
</evidence>
<evidence type="ECO:0000259" key="12">
    <source>
        <dbReference type="PROSITE" id="PS51192"/>
    </source>
</evidence>
<evidence type="ECO:0000256" key="6">
    <source>
        <dbReference type="ARBA" id="ARBA00023125"/>
    </source>
</evidence>
<dbReference type="EC" id="5.6.2.4" evidence="10"/>
<dbReference type="GO" id="GO:0003677">
    <property type="term" value="F:DNA binding"/>
    <property type="evidence" value="ECO:0007669"/>
    <property type="project" value="UniProtKB-KW"/>
</dbReference>
<keyword evidence="4" id="KW-0347">Helicase</keyword>